<dbReference type="PANTHER" id="PTHR32154:SF0">
    <property type="entry name" value="PYRUVATE-FLAVODOXIN OXIDOREDUCTASE-RELATED"/>
    <property type="match status" value="1"/>
</dbReference>
<keyword evidence="4" id="KW-0670">Pyruvate</keyword>
<dbReference type="Gene3D" id="3.40.50.920">
    <property type="match status" value="1"/>
</dbReference>
<reference evidence="4" key="1">
    <citation type="journal article" date="2013" name="PLoS ONE">
        <title>Metagenomic insights into the carbohydrate-active enzymes carried by the microorganisms adhering to solid digesta in the rumen of cows.</title>
        <authorList>
            <person name="Wang L."/>
            <person name="Hatem A."/>
            <person name="Catalyurek U.V."/>
            <person name="Morrison M."/>
            <person name="Yu Z."/>
        </authorList>
    </citation>
    <scope>NUCLEOTIDE SEQUENCE</scope>
</reference>
<dbReference type="Pfam" id="PF17147">
    <property type="entry name" value="PFOR_II"/>
    <property type="match status" value="1"/>
</dbReference>
<dbReference type="InterPro" id="IPR009014">
    <property type="entry name" value="Transketo_C/PFOR_II"/>
</dbReference>
<dbReference type="InterPro" id="IPR002880">
    <property type="entry name" value="Pyrv_Fd/Flavodoxin_OxRdtase_N"/>
</dbReference>
<dbReference type="Pfam" id="PF01855">
    <property type="entry name" value="POR_N"/>
    <property type="match status" value="1"/>
</dbReference>
<dbReference type="CDD" id="cd07034">
    <property type="entry name" value="TPP_PYR_PFOR_IOR-alpha_like"/>
    <property type="match status" value="1"/>
</dbReference>
<organism evidence="4">
    <name type="scientific">uncultured bacterium Contigcl_1539</name>
    <dbReference type="NCBI Taxonomy" id="1393650"/>
    <lineage>
        <taxon>Bacteria</taxon>
        <taxon>environmental samples</taxon>
    </lineage>
</organism>
<name>W0FLZ5_9BACT</name>
<proteinExistence type="predicted"/>
<keyword evidence="1" id="KW-0560">Oxidoreductase</keyword>
<dbReference type="EMBL" id="KC246858">
    <property type="protein sequence ID" value="AHF25918.1"/>
    <property type="molecule type" value="Genomic_DNA"/>
</dbReference>
<dbReference type="SUPFAM" id="SSF52922">
    <property type="entry name" value="TK C-terminal domain-like"/>
    <property type="match status" value="1"/>
</dbReference>
<dbReference type="Gene3D" id="3.40.50.970">
    <property type="match status" value="1"/>
</dbReference>
<dbReference type="InterPro" id="IPR029061">
    <property type="entry name" value="THDP-binding"/>
</dbReference>
<dbReference type="FunFam" id="3.40.50.920:FF:000010">
    <property type="entry name" value="Pyruvate ferredoxin oxidoreductase, alpha subunit"/>
    <property type="match status" value="1"/>
</dbReference>
<dbReference type="GO" id="GO:0019752">
    <property type="term" value="P:carboxylic acid metabolic process"/>
    <property type="evidence" value="ECO:0007669"/>
    <property type="project" value="UniProtKB-ARBA"/>
</dbReference>
<evidence type="ECO:0000313" key="4">
    <source>
        <dbReference type="EMBL" id="AHF25918.1"/>
    </source>
</evidence>
<dbReference type="GO" id="GO:0006979">
    <property type="term" value="P:response to oxidative stress"/>
    <property type="evidence" value="ECO:0007669"/>
    <property type="project" value="TreeGrafter"/>
</dbReference>
<dbReference type="InterPro" id="IPR050722">
    <property type="entry name" value="Pyruvate:ferred/Flavod_OxRd"/>
</dbReference>
<dbReference type="PANTHER" id="PTHR32154">
    <property type="entry name" value="PYRUVATE-FLAVODOXIN OXIDOREDUCTASE-RELATED"/>
    <property type="match status" value="1"/>
</dbReference>
<sequence>MEGGALMSIRDRMSGNEAIATAMRQINPDVFAMFPITPSTEIPQYFAQYVADGKVDTEFICVESEHSSMSACIGAEAAGARAITATSSAGLSFMNEMLFVAASARLPIVLAVANRALTGPININHDYSDSMAERDSGFIQIYSENNQEAYDNYLQAHRIAETADVRLPVMICEDGFITSHALENIELESDEDVKAFVGEYHPEEYLLKKENPLAVGPYGVSNYYMEARVAQAEAMKNAKKAILDVAADFEKTFGRKYGFFEEYKMDDAEMAIVIMGSSAGTAKAAVDELREAGKKVGLIKVRVFRPFPGEELAEALKNVKVVAVMDKSEGFSANGGPLYAETASACINLDQRPKMIDIVYGLGGRDFTVDHTRRVFAHLEEILKTGEIGPTYIHLGQRDDRKEVL</sequence>
<dbReference type="GO" id="GO:0016903">
    <property type="term" value="F:oxidoreductase activity, acting on the aldehyde or oxo group of donors"/>
    <property type="evidence" value="ECO:0007669"/>
    <property type="project" value="UniProtKB-ARBA"/>
</dbReference>
<accession>W0FLZ5</accession>
<protein>
    <submittedName>
        <fullName evidence="4">Pyruvate synthase subunit porA</fullName>
    </submittedName>
</protein>
<feature type="domain" description="Pyruvate:ferredoxin oxidoreductase core" evidence="3">
    <location>
        <begin position="268"/>
        <end position="371"/>
    </location>
</feature>
<dbReference type="SUPFAM" id="SSF52518">
    <property type="entry name" value="Thiamin diphosphate-binding fold (THDP-binding)"/>
    <property type="match status" value="1"/>
</dbReference>
<evidence type="ECO:0000256" key="1">
    <source>
        <dbReference type="ARBA" id="ARBA00023002"/>
    </source>
</evidence>
<dbReference type="InterPro" id="IPR033412">
    <property type="entry name" value="PFOR_II"/>
</dbReference>
<evidence type="ECO:0000259" key="3">
    <source>
        <dbReference type="Pfam" id="PF17147"/>
    </source>
</evidence>
<dbReference type="AlphaFoldDB" id="W0FLZ5"/>
<evidence type="ECO:0000259" key="2">
    <source>
        <dbReference type="Pfam" id="PF01855"/>
    </source>
</evidence>
<dbReference type="FunFam" id="3.40.50.970:FF:000012">
    <property type="entry name" value="Pyruvate:ferredoxin (Flavodoxin) oxidoreductase"/>
    <property type="match status" value="1"/>
</dbReference>
<feature type="domain" description="Pyruvate flavodoxin/ferredoxin oxidoreductase pyrimidine binding" evidence="2">
    <location>
        <begin position="22"/>
        <end position="245"/>
    </location>
</feature>